<dbReference type="GeneID" id="111102431"/>
<gene>
    <name evidence="2" type="primary">LOC111102431</name>
</gene>
<dbReference type="RefSeq" id="XP_022290879.1">
    <property type="nucleotide sequence ID" value="XM_022435171.1"/>
</dbReference>
<dbReference type="PROSITE" id="PS50092">
    <property type="entry name" value="TSP1"/>
    <property type="match status" value="1"/>
</dbReference>
<name>A0A8B8ALF3_CRAVI</name>
<proteinExistence type="predicted"/>
<dbReference type="AlphaFoldDB" id="A0A8B8ALF3"/>
<reference evidence="2" key="1">
    <citation type="submission" date="2025-08" db="UniProtKB">
        <authorList>
            <consortium name="RefSeq"/>
        </authorList>
    </citation>
    <scope>IDENTIFICATION</scope>
    <source>
        <tissue evidence="2">Whole sample</tissue>
    </source>
</reference>
<evidence type="ECO:0000313" key="1">
    <source>
        <dbReference type="Proteomes" id="UP000694844"/>
    </source>
</evidence>
<protein>
    <submittedName>
        <fullName evidence="2">Uncharacterized protein LOC111102431</fullName>
    </submittedName>
</protein>
<dbReference type="SUPFAM" id="SSF82895">
    <property type="entry name" value="TSP-1 type 1 repeat"/>
    <property type="match status" value="1"/>
</dbReference>
<dbReference type="OrthoDB" id="6150397at2759"/>
<dbReference type="Proteomes" id="UP000694844">
    <property type="component" value="Chromosome 7"/>
</dbReference>
<dbReference type="KEGG" id="cvn:111102431"/>
<evidence type="ECO:0000313" key="2">
    <source>
        <dbReference type="RefSeq" id="XP_022290879.1"/>
    </source>
</evidence>
<keyword evidence="1" id="KW-1185">Reference proteome</keyword>
<dbReference type="Gene3D" id="2.20.100.10">
    <property type="entry name" value="Thrombospondin type-1 (TSP1) repeat"/>
    <property type="match status" value="1"/>
</dbReference>
<accession>A0A8B8ALF3</accession>
<sequence>MYLRYTYDFLVEGDSLHVIVKNVTDLSQLSYSLSFQCPVNCTDKQTSLVTLQEEPLSGFRLKAGENSEKDPLFLILVNIRNKTAGNAPLETLRITFVDNDVEPSFGFYEGLHITQAVWIDHPRNQPETIYTMLDILDQDFKKHWLLEPFSEKFKANEGGKRMLKLTYIDDNAIVSPDRNHLMVIKRLSTCEGIQRYYRHFSVSITDNDVLGHWSEWGAWGDCSTVHPFCSRERKRTCLKSAFLLATAVCAGESSETEACKCPSG</sequence>
<dbReference type="InterPro" id="IPR036383">
    <property type="entry name" value="TSP1_rpt_sf"/>
</dbReference>
<dbReference type="InterPro" id="IPR000884">
    <property type="entry name" value="TSP1_rpt"/>
</dbReference>
<organism evidence="1 2">
    <name type="scientific">Crassostrea virginica</name>
    <name type="common">Eastern oyster</name>
    <dbReference type="NCBI Taxonomy" id="6565"/>
    <lineage>
        <taxon>Eukaryota</taxon>
        <taxon>Metazoa</taxon>
        <taxon>Spiralia</taxon>
        <taxon>Lophotrochozoa</taxon>
        <taxon>Mollusca</taxon>
        <taxon>Bivalvia</taxon>
        <taxon>Autobranchia</taxon>
        <taxon>Pteriomorphia</taxon>
        <taxon>Ostreida</taxon>
        <taxon>Ostreoidea</taxon>
        <taxon>Ostreidae</taxon>
        <taxon>Crassostrea</taxon>
    </lineage>
</organism>